<gene>
    <name evidence="2" type="ORF">V5O48_008877</name>
</gene>
<evidence type="ECO:0000313" key="2">
    <source>
        <dbReference type="EMBL" id="KAL0573083.1"/>
    </source>
</evidence>
<dbReference type="EMBL" id="JBAHYK010000547">
    <property type="protein sequence ID" value="KAL0573083.1"/>
    <property type="molecule type" value="Genomic_DNA"/>
</dbReference>
<organism evidence="2 3">
    <name type="scientific">Marasmius crinis-equi</name>
    <dbReference type="NCBI Taxonomy" id="585013"/>
    <lineage>
        <taxon>Eukaryota</taxon>
        <taxon>Fungi</taxon>
        <taxon>Dikarya</taxon>
        <taxon>Basidiomycota</taxon>
        <taxon>Agaricomycotina</taxon>
        <taxon>Agaricomycetes</taxon>
        <taxon>Agaricomycetidae</taxon>
        <taxon>Agaricales</taxon>
        <taxon>Marasmiineae</taxon>
        <taxon>Marasmiaceae</taxon>
        <taxon>Marasmius</taxon>
    </lineage>
</organism>
<evidence type="ECO:0000259" key="1">
    <source>
        <dbReference type="PROSITE" id="PS50181"/>
    </source>
</evidence>
<name>A0ABR3FCS3_9AGAR</name>
<feature type="domain" description="F-box" evidence="1">
    <location>
        <begin position="14"/>
        <end position="60"/>
    </location>
</feature>
<reference evidence="2 3" key="1">
    <citation type="submission" date="2024-02" db="EMBL/GenBank/DDBJ databases">
        <title>A draft genome for the cacao thread blight pathogen Marasmius crinis-equi.</title>
        <authorList>
            <person name="Cohen S.P."/>
            <person name="Baruah I.K."/>
            <person name="Amoako-Attah I."/>
            <person name="Bukari Y."/>
            <person name="Meinhardt L.W."/>
            <person name="Bailey B.A."/>
        </authorList>
    </citation>
    <scope>NUCLEOTIDE SEQUENCE [LARGE SCALE GENOMIC DNA]</scope>
    <source>
        <strain evidence="2 3">GH-76</strain>
    </source>
</reference>
<dbReference type="PROSITE" id="PS50181">
    <property type="entry name" value="FBOX"/>
    <property type="match status" value="1"/>
</dbReference>
<sequence length="594" mass="66530">MTRPPSQGTPASPSPSLMRLSESLLWKVVVLLPLHSVLEMSYVNSRLRSLLQSDTARTRLVEIGYSRGVPPPPDGYRVLSWWRMLFGRSFLCEACGRESVPLNFSILRHLCAQCTFFASRTLHTFQEVFGNTYSKFSGPVERLLYLQDGYSVFVPPQYLWDDPTKCLPSPNDDLTLLETSTDPAALRALQIRQRIPIHISWWRRSLLGRCFEVGIQASPSLWSLVEVVTRRDREEVLPDAVWASLEQPFVRAVHGTLCTAILRSDTPYSRHLSDTLVSGVSRFRKQLKPSSRLLPAPRALLGFAPLVKMLASTHEELLNPRAVSDFLYSQYQTLFGEVDRFRKQVADRFREFEGFRRAYARLSPVSLELPPEWQILHSLAIVQIVCNVCGHLSLTVAAFLNHLNSGSTLCALSGWHDTFSLSPGLAAPALVMLSELDPSTATADAMDDLSYIYRCKLCPEDSQPVQGSWREMVTHYHAFHELPAGAGPGSSPSPDCVVLPENLFTVLGHSHVQGSWRETVARYNMSRESLDGTGLGPSLPPDTSISPENLFAVLGQSPLFPNAMPLPEWTCARCHEYTSQRATRKRVEEHLASE</sequence>
<evidence type="ECO:0000313" key="3">
    <source>
        <dbReference type="Proteomes" id="UP001465976"/>
    </source>
</evidence>
<protein>
    <recommendedName>
        <fullName evidence="1">F-box domain-containing protein</fullName>
    </recommendedName>
</protein>
<keyword evidence="3" id="KW-1185">Reference proteome</keyword>
<accession>A0ABR3FCS3</accession>
<proteinExistence type="predicted"/>
<dbReference type="Proteomes" id="UP001465976">
    <property type="component" value="Unassembled WGS sequence"/>
</dbReference>
<comment type="caution">
    <text evidence="2">The sequence shown here is derived from an EMBL/GenBank/DDBJ whole genome shotgun (WGS) entry which is preliminary data.</text>
</comment>
<dbReference type="InterPro" id="IPR001810">
    <property type="entry name" value="F-box_dom"/>
</dbReference>